<dbReference type="SUPFAM" id="SSF53254">
    <property type="entry name" value="Phosphoglycerate mutase-like"/>
    <property type="match status" value="1"/>
</dbReference>
<dbReference type="RefSeq" id="WP_275030786.1">
    <property type="nucleotide sequence ID" value="NZ_CP118615.1"/>
</dbReference>
<dbReference type="InterPro" id="IPR051021">
    <property type="entry name" value="Mito_Ser/Thr_phosphatase"/>
</dbReference>
<evidence type="ECO:0000256" key="1">
    <source>
        <dbReference type="ARBA" id="ARBA00022801"/>
    </source>
</evidence>
<dbReference type="InterPro" id="IPR029033">
    <property type="entry name" value="His_PPase_superfam"/>
</dbReference>
<dbReference type="InterPro" id="IPR013078">
    <property type="entry name" value="His_Pase_superF_clade-1"/>
</dbReference>
<dbReference type="EMBL" id="CP118615">
    <property type="protein sequence ID" value="WDZ84223.1"/>
    <property type="molecule type" value="Genomic_DNA"/>
</dbReference>
<accession>A0ABY7ZMX5</accession>
<dbReference type="Proteomes" id="UP001219605">
    <property type="component" value="Chromosome"/>
</dbReference>
<dbReference type="Gene3D" id="3.40.50.1240">
    <property type="entry name" value="Phosphoglycerate mutase-like"/>
    <property type="match status" value="1"/>
</dbReference>
<protein>
    <submittedName>
        <fullName evidence="2">Histidine phosphatase family protein</fullName>
    </submittedName>
</protein>
<keyword evidence="3" id="KW-1185">Reference proteome</keyword>
<proteinExistence type="predicted"/>
<sequence length="199" mass="21750">MPGRYLHLARHGEAVDDGPLSPAGREQARLLGRRMVELPITAVHHSPLPRATQTAHLAAEALPGVPVRPCDLLTDHVPPVPDRSALPEVYARFLDGLPAEDAARGASLSAAAIDRYAVPAVDDTDVHELIVTHNFVIGWFVRHALEAPVGRWLGLNQANAALTTICYRRDRPPTLVRFNELGHLPAALRWTGFPPDRHV</sequence>
<gene>
    <name evidence="2" type="ORF">PVK37_27805</name>
</gene>
<name>A0ABY7ZMX5_9ACTN</name>
<keyword evidence="1" id="KW-0378">Hydrolase</keyword>
<dbReference type="PANTHER" id="PTHR20935:SF0">
    <property type="entry name" value="SERINE_THREONINE-PROTEIN PHOSPHATASE PGAM5, MITOCHONDRIAL"/>
    <property type="match status" value="1"/>
</dbReference>
<dbReference type="CDD" id="cd07067">
    <property type="entry name" value="HP_PGM_like"/>
    <property type="match status" value="1"/>
</dbReference>
<dbReference type="PANTHER" id="PTHR20935">
    <property type="entry name" value="PHOSPHOGLYCERATE MUTASE-RELATED"/>
    <property type="match status" value="1"/>
</dbReference>
<reference evidence="2 3" key="1">
    <citation type="submission" date="2023-02" db="EMBL/GenBank/DDBJ databases">
        <authorList>
            <person name="Mo P."/>
        </authorList>
    </citation>
    <scope>NUCLEOTIDE SEQUENCE [LARGE SCALE GENOMIC DNA]</scope>
    <source>
        <strain evidence="2 3">HUAS 3</strain>
    </source>
</reference>
<organism evidence="2 3">
    <name type="scientific">Micromonospora cathayae</name>
    <dbReference type="NCBI Taxonomy" id="3028804"/>
    <lineage>
        <taxon>Bacteria</taxon>
        <taxon>Bacillati</taxon>
        <taxon>Actinomycetota</taxon>
        <taxon>Actinomycetes</taxon>
        <taxon>Micromonosporales</taxon>
        <taxon>Micromonosporaceae</taxon>
        <taxon>Micromonospora</taxon>
    </lineage>
</organism>
<dbReference type="SMART" id="SM00855">
    <property type="entry name" value="PGAM"/>
    <property type="match status" value="1"/>
</dbReference>
<dbReference type="Pfam" id="PF00300">
    <property type="entry name" value="His_Phos_1"/>
    <property type="match status" value="1"/>
</dbReference>
<evidence type="ECO:0000313" key="2">
    <source>
        <dbReference type="EMBL" id="WDZ84223.1"/>
    </source>
</evidence>
<evidence type="ECO:0000313" key="3">
    <source>
        <dbReference type="Proteomes" id="UP001219605"/>
    </source>
</evidence>